<keyword evidence="1" id="KW-0175">Coiled coil</keyword>
<feature type="compositionally biased region" description="Acidic residues" evidence="2">
    <location>
        <begin position="423"/>
        <end position="437"/>
    </location>
</feature>
<evidence type="ECO:0000256" key="3">
    <source>
        <dbReference type="SAM" id="Phobius"/>
    </source>
</evidence>
<keyword evidence="3" id="KW-0812">Transmembrane</keyword>
<dbReference type="Proteomes" id="UP000051952">
    <property type="component" value="Unassembled WGS sequence"/>
</dbReference>
<reference evidence="5" key="1">
    <citation type="submission" date="2015-09" db="EMBL/GenBank/DDBJ databases">
        <authorList>
            <consortium name="Pathogen Informatics"/>
        </authorList>
    </citation>
    <scope>NUCLEOTIDE SEQUENCE [LARGE SCALE GENOMIC DNA]</scope>
    <source>
        <strain evidence="5">Lake Konstanz</strain>
    </source>
</reference>
<proteinExistence type="predicted"/>
<name>A0A0S4JPP5_BODSA</name>
<evidence type="ECO:0000256" key="2">
    <source>
        <dbReference type="SAM" id="MobiDB-lite"/>
    </source>
</evidence>
<dbReference type="AlphaFoldDB" id="A0A0S4JPP5"/>
<feature type="compositionally biased region" description="Polar residues" evidence="2">
    <location>
        <begin position="537"/>
        <end position="548"/>
    </location>
</feature>
<feature type="transmembrane region" description="Helical" evidence="3">
    <location>
        <begin position="798"/>
        <end position="820"/>
    </location>
</feature>
<evidence type="ECO:0000313" key="5">
    <source>
        <dbReference type="Proteomes" id="UP000051952"/>
    </source>
</evidence>
<dbReference type="EMBL" id="CYKH01001836">
    <property type="protein sequence ID" value="CUG90473.1"/>
    <property type="molecule type" value="Genomic_DNA"/>
</dbReference>
<feature type="compositionally biased region" description="Low complexity" evidence="2">
    <location>
        <begin position="549"/>
        <end position="558"/>
    </location>
</feature>
<dbReference type="VEuPathDB" id="TriTrypDB:BSAL_26945"/>
<feature type="compositionally biased region" description="Low complexity" evidence="2">
    <location>
        <begin position="320"/>
        <end position="329"/>
    </location>
</feature>
<feature type="transmembrane region" description="Helical" evidence="3">
    <location>
        <begin position="920"/>
        <end position="941"/>
    </location>
</feature>
<organism evidence="4 5">
    <name type="scientific">Bodo saltans</name>
    <name type="common">Flagellated protozoan</name>
    <dbReference type="NCBI Taxonomy" id="75058"/>
    <lineage>
        <taxon>Eukaryota</taxon>
        <taxon>Discoba</taxon>
        <taxon>Euglenozoa</taxon>
        <taxon>Kinetoplastea</taxon>
        <taxon>Metakinetoplastina</taxon>
        <taxon>Eubodonida</taxon>
        <taxon>Bodonidae</taxon>
        <taxon>Bodo</taxon>
    </lineage>
</organism>
<protein>
    <submittedName>
        <fullName evidence="4">GPI-anchored surface protein, putative</fullName>
    </submittedName>
</protein>
<keyword evidence="3" id="KW-0472">Membrane</keyword>
<feature type="transmembrane region" description="Helical" evidence="3">
    <location>
        <begin position="700"/>
        <end position="721"/>
    </location>
</feature>
<feature type="region of interest" description="Disordered" evidence="2">
    <location>
        <begin position="263"/>
        <end position="443"/>
    </location>
</feature>
<feature type="compositionally biased region" description="Basic and acidic residues" evidence="2">
    <location>
        <begin position="368"/>
        <end position="379"/>
    </location>
</feature>
<feature type="transmembrane region" description="Helical" evidence="3">
    <location>
        <begin position="826"/>
        <end position="847"/>
    </location>
</feature>
<feature type="transmembrane region" description="Helical" evidence="3">
    <location>
        <begin position="620"/>
        <end position="638"/>
    </location>
</feature>
<gene>
    <name evidence="4" type="ORF">BSAL_26945</name>
</gene>
<sequence length="945" mass="102303">MASSRQTVFDAVVEYRLDNNALWAPASLSTTMLHESGGHSLRVDVVDADGETVLFGTSIGEQVALQVDAAQLQDGRRVDVYDESNDHQVQLKFSDREDGKTFLLSVVAGNFRSMGCVAPSVFVVNTDAVRRNKGVEQPDTQAYSLSMGVQRASLYHTRTLAASADGRGILGLESPTAADTKGTCTVGGSDVASLSKDPVEVALLAAKEGLLIAVAFDASQATASTARWLPDALRDAIHAEGDNICSVLIQVDSIEVSEDARKESIKKRLQRQGAHTMSSPLPQAGGSKTLRHVGLSNDSFGADEAARRSTRQSLEGAQRPSSVTQQQQPAAPPSEQPETSNVAKKKSTRRAEEEAQVAAAASSPPPQAEKESKVDDSSATKRKSKKSLVEQQEDTTAASHPIADEPSLKGSAKKSRKSKSYAEDNDDQPSAAQDDDSTASPIGDITKMTDYAQLLEIQVKLDKKKQRLLKFEAELLLNLEQADQGRLANEVRAAELRKQEADLEASRQQLVHQRDQNDAVVRMMIEEDERARYNARLPNNNSATPSTTKRAAAAAAARGGKGGEREPLIAAYAPSSIQGPEAAFVLRVDHPFYDNSGLPPSVERCYGVTAAFLRTFHHPAGAVVLLLMLGGGVGLISWSVAEHSSSCEQLWPLAVLYSLAAIIHLLTLRHKTSLYDGLHRIDQSCTQFDHVAFIYQRRGLFFVFPILLIAASLVSFVALLADVPTLTSVGIILGTTGATLAFGSFSLFLHLVTSVAWDRVCAVIPGESGSLCSRLAIRRVSAHYQFVKALVAGVSHEWSVDIVAILVSLVAVMVYCIYAAVDLHSYTSLLVCNALFTWASAFSYLVLRAITGWQRATLSTVGVVSQHIDRWARGDYNAEGDLRLEDYVALQQSLYFATQGSSYAKWSLRVFDDDSTFGRVWLWCCAAFTLLSAAFIPVTVLSEVW</sequence>
<keyword evidence="3" id="KW-1133">Transmembrane helix</keyword>
<evidence type="ECO:0000256" key="1">
    <source>
        <dbReference type="SAM" id="Coils"/>
    </source>
</evidence>
<evidence type="ECO:0000313" key="4">
    <source>
        <dbReference type="EMBL" id="CUG90473.1"/>
    </source>
</evidence>
<feature type="region of interest" description="Disordered" evidence="2">
    <location>
        <begin position="536"/>
        <end position="560"/>
    </location>
</feature>
<accession>A0A0S4JPP5</accession>
<feature type="transmembrane region" description="Helical" evidence="3">
    <location>
        <begin position="727"/>
        <end position="749"/>
    </location>
</feature>
<keyword evidence="5" id="KW-1185">Reference proteome</keyword>
<feature type="coiled-coil region" evidence="1">
    <location>
        <begin position="454"/>
        <end position="516"/>
    </location>
</feature>